<dbReference type="Proteomes" id="UP000197138">
    <property type="component" value="Unassembled WGS sequence"/>
</dbReference>
<dbReference type="EMBL" id="MTKT01005034">
    <property type="protein sequence ID" value="OWM68228.1"/>
    <property type="molecule type" value="Genomic_DNA"/>
</dbReference>
<organism evidence="2 4">
    <name type="scientific">Punica granatum</name>
    <name type="common">Pomegranate</name>
    <dbReference type="NCBI Taxonomy" id="22663"/>
    <lineage>
        <taxon>Eukaryota</taxon>
        <taxon>Viridiplantae</taxon>
        <taxon>Streptophyta</taxon>
        <taxon>Embryophyta</taxon>
        <taxon>Tracheophyta</taxon>
        <taxon>Spermatophyta</taxon>
        <taxon>Magnoliopsida</taxon>
        <taxon>eudicotyledons</taxon>
        <taxon>Gunneridae</taxon>
        <taxon>Pentapetalae</taxon>
        <taxon>rosids</taxon>
        <taxon>malvids</taxon>
        <taxon>Myrtales</taxon>
        <taxon>Lythraceae</taxon>
        <taxon>Punica</taxon>
    </lineage>
</organism>
<dbReference type="AlphaFoldDB" id="A0A218W6V0"/>
<evidence type="ECO:0000256" key="1">
    <source>
        <dbReference type="SAM" id="MobiDB-lite"/>
    </source>
</evidence>
<reference evidence="3 5" key="3">
    <citation type="submission" date="2017-11" db="EMBL/GenBank/DDBJ databases">
        <title>De-novo sequencing of pomegranate (Punica granatum L.) genome.</title>
        <authorList>
            <person name="Akparov Z."/>
            <person name="Amiraslanov A."/>
            <person name="Hajiyeva S."/>
            <person name="Abbasov M."/>
            <person name="Kaur K."/>
            <person name="Hamwieh A."/>
            <person name="Solovyev V."/>
            <person name="Salamov A."/>
            <person name="Braich B."/>
            <person name="Kosarev P."/>
            <person name="Mahmoud A."/>
            <person name="Hajiyev E."/>
            <person name="Babayeva S."/>
            <person name="Izzatullayeva V."/>
            <person name="Mammadov A."/>
            <person name="Mammadov A."/>
            <person name="Sharifova S."/>
            <person name="Ojaghi J."/>
            <person name="Eynullazada K."/>
            <person name="Bayramov B."/>
            <person name="Abdulazimova A."/>
            <person name="Shahmuradov I."/>
        </authorList>
    </citation>
    <scope>NUCLEOTIDE SEQUENCE [LARGE SCALE GENOMIC DNA]</scope>
    <source>
        <strain evidence="3">AG2017</strain>
        <strain evidence="5">cv. AG2017</strain>
        <tissue evidence="3">Leaf</tissue>
    </source>
</reference>
<feature type="region of interest" description="Disordered" evidence="1">
    <location>
        <begin position="64"/>
        <end position="87"/>
    </location>
</feature>
<dbReference type="Proteomes" id="UP000233551">
    <property type="component" value="Unassembled WGS sequence"/>
</dbReference>
<evidence type="ECO:0000313" key="2">
    <source>
        <dbReference type="EMBL" id="OWM68228.1"/>
    </source>
</evidence>
<accession>A0A218W6V0</accession>
<reference evidence="2" key="2">
    <citation type="submission" date="2017-06" db="EMBL/GenBank/DDBJ databases">
        <title>The pomegranate genome and the genomics of punicalagin biosynthesis.</title>
        <authorList>
            <person name="Xu C."/>
        </authorList>
    </citation>
    <scope>NUCLEOTIDE SEQUENCE [LARGE SCALE GENOMIC DNA]</scope>
    <source>
        <tissue evidence="2">Fresh leaf</tissue>
    </source>
</reference>
<name>A0A218W6V0_PUNGR</name>
<comment type="caution">
    <text evidence="2">The sequence shown here is derived from an EMBL/GenBank/DDBJ whole genome shotgun (WGS) entry which is preliminary data.</text>
</comment>
<dbReference type="EMBL" id="PGOL01000208">
    <property type="protein sequence ID" value="PKI74405.1"/>
    <property type="molecule type" value="Genomic_DNA"/>
</dbReference>
<evidence type="ECO:0000313" key="3">
    <source>
        <dbReference type="EMBL" id="PKI74405.1"/>
    </source>
</evidence>
<evidence type="ECO:0000313" key="4">
    <source>
        <dbReference type="Proteomes" id="UP000197138"/>
    </source>
</evidence>
<proteinExistence type="predicted"/>
<protein>
    <submittedName>
        <fullName evidence="2">Uncharacterized protein</fullName>
    </submittedName>
</protein>
<gene>
    <name evidence="2" type="ORF">CDL15_Pgr004710</name>
    <name evidence="3" type="ORF">CRG98_005169</name>
</gene>
<keyword evidence="5" id="KW-1185">Reference proteome</keyword>
<reference evidence="4" key="1">
    <citation type="journal article" date="2017" name="Plant J.">
        <title>The pomegranate (Punica granatum L.) genome and the genomics of punicalagin biosynthesis.</title>
        <authorList>
            <person name="Qin G."/>
            <person name="Xu C."/>
            <person name="Ming R."/>
            <person name="Tang H."/>
            <person name="Guyot R."/>
            <person name="Kramer E.M."/>
            <person name="Hu Y."/>
            <person name="Yi X."/>
            <person name="Qi Y."/>
            <person name="Xu X."/>
            <person name="Gao Z."/>
            <person name="Pan H."/>
            <person name="Jian J."/>
            <person name="Tian Y."/>
            <person name="Yue Z."/>
            <person name="Xu Y."/>
        </authorList>
    </citation>
    <scope>NUCLEOTIDE SEQUENCE [LARGE SCALE GENOMIC DNA]</scope>
    <source>
        <strain evidence="4">cv. Dabenzi</strain>
    </source>
</reference>
<evidence type="ECO:0000313" key="5">
    <source>
        <dbReference type="Proteomes" id="UP000233551"/>
    </source>
</evidence>
<sequence length="115" mass="12594">MRLKPSPPPPQVVDELKAILGDDLSARFAALRDSLHPSSFSSSSHSVVSVNLVPSGISLACDGRDRDPSCSNSTMRRMKSRRSSNGPRTLRLSIPLFRLMKSLVTVTMMRIATLK</sequence>